<name>A0ABP0L5D0_9DINO</name>
<dbReference type="InterPro" id="IPR000177">
    <property type="entry name" value="Apple"/>
</dbReference>
<dbReference type="SMART" id="SM00223">
    <property type="entry name" value="APPLE"/>
    <property type="match status" value="1"/>
</dbReference>
<keyword evidence="2" id="KW-1185">Reference proteome</keyword>
<dbReference type="Proteomes" id="UP001642464">
    <property type="component" value="Unassembled WGS sequence"/>
</dbReference>
<sequence>MQMLMLLPFYALTLPLAYAACEGDCVTEDAAHDGAAYMLEHKSQKVERIEKEKKCVVTGRYHYPNMEGKRVEVSNWQHCQSVCRVTAGCKYFSFWPDQGCQLQSEPKEYRHVENKAYEGVMSGPAICPGDEELGSMGFGGSNFLDSSTLYCLKNSKDACCSCGVCCLPFCHADTNKWTTRDGCPNAATGFCDAKQFSIPPTC</sequence>
<dbReference type="EMBL" id="CAXAMM010014647">
    <property type="protein sequence ID" value="CAK9034305.1"/>
    <property type="molecule type" value="Genomic_DNA"/>
</dbReference>
<accession>A0ABP0L5D0</accession>
<dbReference type="Gene3D" id="3.50.4.10">
    <property type="entry name" value="Hepatocyte Growth Factor"/>
    <property type="match status" value="1"/>
</dbReference>
<proteinExistence type="predicted"/>
<dbReference type="SUPFAM" id="SSF57414">
    <property type="entry name" value="Hairpin loop containing domain-like"/>
    <property type="match status" value="1"/>
</dbReference>
<protein>
    <submittedName>
        <fullName evidence="1">APPLE domain-containing protein</fullName>
    </submittedName>
</protein>
<comment type="caution">
    <text evidence="1">The sequence shown here is derived from an EMBL/GenBank/DDBJ whole genome shotgun (WGS) entry which is preliminary data.</text>
</comment>
<reference evidence="1 2" key="1">
    <citation type="submission" date="2024-02" db="EMBL/GenBank/DDBJ databases">
        <authorList>
            <person name="Chen Y."/>
            <person name="Shah S."/>
            <person name="Dougan E. K."/>
            <person name="Thang M."/>
            <person name="Chan C."/>
        </authorList>
    </citation>
    <scope>NUCLEOTIDE SEQUENCE [LARGE SCALE GENOMIC DNA]</scope>
</reference>
<evidence type="ECO:0000313" key="1">
    <source>
        <dbReference type="EMBL" id="CAK9034305.1"/>
    </source>
</evidence>
<gene>
    <name evidence="1" type="ORF">SCF082_LOCUS20806</name>
</gene>
<organism evidence="1 2">
    <name type="scientific">Durusdinium trenchii</name>
    <dbReference type="NCBI Taxonomy" id="1381693"/>
    <lineage>
        <taxon>Eukaryota</taxon>
        <taxon>Sar</taxon>
        <taxon>Alveolata</taxon>
        <taxon>Dinophyceae</taxon>
        <taxon>Suessiales</taxon>
        <taxon>Symbiodiniaceae</taxon>
        <taxon>Durusdinium</taxon>
    </lineage>
</organism>
<evidence type="ECO:0000313" key="2">
    <source>
        <dbReference type="Proteomes" id="UP001642464"/>
    </source>
</evidence>